<reference evidence="1" key="1">
    <citation type="journal article" date="2008" name="BMC Genomics">
        <title>A conifer genomics resource of 200,000 spruce (Picea spp.) ESTs and 6,464 high-quality, sequence-finished full-length cDNAs for Sitka spruce (Picea sitchensis).</title>
        <authorList>
            <person name="Ralph S.G."/>
            <person name="Chun H.J."/>
            <person name="Kolosova N."/>
            <person name="Cooper D."/>
            <person name="Oddy C."/>
            <person name="Ritland C.E."/>
            <person name="Kirkpatrick R."/>
            <person name="Moore R."/>
            <person name="Barber S."/>
            <person name="Holt R.A."/>
            <person name="Jones S.J."/>
            <person name="Marra M.A."/>
            <person name="Douglas C.J."/>
            <person name="Ritland K."/>
            <person name="Bohlmann J."/>
        </authorList>
    </citation>
    <scope>NUCLEOTIDE SEQUENCE</scope>
    <source>
        <tissue evidence="1">Bark</tissue>
    </source>
</reference>
<proteinExistence type="evidence at transcript level"/>
<organism evidence="1">
    <name type="scientific">Picea sitchensis</name>
    <name type="common">Sitka spruce</name>
    <name type="synonym">Pinus sitchensis</name>
    <dbReference type="NCBI Taxonomy" id="3332"/>
    <lineage>
        <taxon>Eukaryota</taxon>
        <taxon>Viridiplantae</taxon>
        <taxon>Streptophyta</taxon>
        <taxon>Embryophyta</taxon>
        <taxon>Tracheophyta</taxon>
        <taxon>Spermatophyta</taxon>
        <taxon>Pinopsida</taxon>
        <taxon>Pinidae</taxon>
        <taxon>Conifers I</taxon>
        <taxon>Pinales</taxon>
        <taxon>Pinaceae</taxon>
        <taxon>Picea</taxon>
    </lineage>
</organism>
<name>A9NXY9_PICSI</name>
<accession>A9NXY9</accession>
<sequence length="67" mass="7914">MGRKTLYLIRKAEHSWLRPLVSPLCLPCLAPSLSSLFWKCYFIQRRKTNDFLPFYLVAMAPNCSQHR</sequence>
<dbReference type="EMBL" id="EF086216">
    <property type="protein sequence ID" value="ABK25500.1"/>
    <property type="molecule type" value="mRNA"/>
</dbReference>
<evidence type="ECO:0000313" key="1">
    <source>
        <dbReference type="EMBL" id="ABK25500.1"/>
    </source>
</evidence>
<protein>
    <submittedName>
        <fullName evidence="1">Uncharacterized protein</fullName>
    </submittedName>
</protein>
<dbReference type="AlphaFoldDB" id="A9NXY9"/>